<evidence type="ECO:0000256" key="3">
    <source>
        <dbReference type="ARBA" id="ARBA00022801"/>
    </source>
</evidence>
<dbReference type="SMART" id="SM00318">
    <property type="entry name" value="SNc"/>
    <property type="match status" value="1"/>
</dbReference>
<evidence type="ECO:0000256" key="5">
    <source>
        <dbReference type="SAM" id="SignalP"/>
    </source>
</evidence>
<dbReference type="AlphaFoldDB" id="A0A940SJX1"/>
<dbReference type="Proteomes" id="UP000682134">
    <property type="component" value="Unassembled WGS sequence"/>
</dbReference>
<dbReference type="PROSITE" id="PS50830">
    <property type="entry name" value="TNASE_3"/>
    <property type="match status" value="1"/>
</dbReference>
<dbReference type="InterPro" id="IPR016071">
    <property type="entry name" value="Staphylococal_nuclease_OB-fold"/>
</dbReference>
<name>A0A940SJX1_9BACI</name>
<keyword evidence="5" id="KW-0732">Signal</keyword>
<protein>
    <submittedName>
        <fullName evidence="7">Thermonuclease family protein</fullName>
    </submittedName>
</protein>
<dbReference type="EMBL" id="JAGIYQ010000003">
    <property type="protein sequence ID" value="MBP0724668.1"/>
    <property type="molecule type" value="Genomic_DNA"/>
</dbReference>
<dbReference type="PROSITE" id="PS51257">
    <property type="entry name" value="PROKAR_LIPOPROTEIN"/>
    <property type="match status" value="1"/>
</dbReference>
<comment type="caution">
    <text evidence="7">The sequence shown here is derived from an EMBL/GenBank/DDBJ whole genome shotgun (WGS) entry which is preliminary data.</text>
</comment>
<dbReference type="GO" id="GO:0016787">
    <property type="term" value="F:hydrolase activity"/>
    <property type="evidence" value="ECO:0007669"/>
    <property type="project" value="UniProtKB-KW"/>
</dbReference>
<feature type="signal peptide" evidence="5">
    <location>
        <begin position="1"/>
        <end position="24"/>
    </location>
</feature>
<feature type="domain" description="TNase-like" evidence="6">
    <location>
        <begin position="56"/>
        <end position="189"/>
    </location>
</feature>
<evidence type="ECO:0000256" key="1">
    <source>
        <dbReference type="ARBA" id="ARBA00022722"/>
    </source>
</evidence>
<feature type="compositionally biased region" description="Low complexity" evidence="4">
    <location>
        <begin position="208"/>
        <end position="228"/>
    </location>
</feature>
<proteinExistence type="predicted"/>
<keyword evidence="1" id="KW-0540">Nuclease</keyword>
<dbReference type="PANTHER" id="PTHR12302:SF3">
    <property type="entry name" value="SERINE_THREONINE-PROTEIN KINASE 31"/>
    <property type="match status" value="1"/>
</dbReference>
<gene>
    <name evidence="7" type="ORF">J5Y03_05635</name>
</gene>
<evidence type="ECO:0000259" key="6">
    <source>
        <dbReference type="PROSITE" id="PS50830"/>
    </source>
</evidence>
<evidence type="ECO:0000313" key="8">
    <source>
        <dbReference type="Proteomes" id="UP000682134"/>
    </source>
</evidence>
<dbReference type="PROSITE" id="PS01123">
    <property type="entry name" value="TNASE_1"/>
    <property type="match status" value="1"/>
</dbReference>
<evidence type="ECO:0000313" key="7">
    <source>
        <dbReference type="EMBL" id="MBP0724668.1"/>
    </source>
</evidence>
<evidence type="ECO:0000256" key="4">
    <source>
        <dbReference type="SAM" id="MobiDB-lite"/>
    </source>
</evidence>
<keyword evidence="8" id="KW-1185">Reference proteome</keyword>
<dbReference type="GO" id="GO:0003676">
    <property type="term" value="F:nucleic acid binding"/>
    <property type="evidence" value="ECO:0007669"/>
    <property type="project" value="InterPro"/>
</dbReference>
<dbReference type="RefSeq" id="WP_209403430.1">
    <property type="nucleotide sequence ID" value="NZ_JAGIYQ010000003.1"/>
</dbReference>
<evidence type="ECO:0000256" key="2">
    <source>
        <dbReference type="ARBA" id="ARBA00022759"/>
    </source>
</evidence>
<feature type="chain" id="PRO_5038394988" evidence="5">
    <location>
        <begin position="25"/>
        <end position="278"/>
    </location>
</feature>
<keyword evidence="2" id="KW-0255">Endonuclease</keyword>
<feature type="region of interest" description="Disordered" evidence="4">
    <location>
        <begin position="198"/>
        <end position="228"/>
    </location>
</feature>
<organism evidence="7 8">
    <name type="scientific">Gottfriedia endophytica</name>
    <dbReference type="NCBI Taxonomy" id="2820819"/>
    <lineage>
        <taxon>Bacteria</taxon>
        <taxon>Bacillati</taxon>
        <taxon>Bacillota</taxon>
        <taxon>Bacilli</taxon>
        <taxon>Bacillales</taxon>
        <taxon>Bacillaceae</taxon>
        <taxon>Gottfriedia</taxon>
    </lineage>
</organism>
<dbReference type="GO" id="GO:0004519">
    <property type="term" value="F:endonuclease activity"/>
    <property type="evidence" value="ECO:0007669"/>
    <property type="project" value="UniProtKB-KW"/>
</dbReference>
<dbReference type="InterPro" id="IPR035437">
    <property type="entry name" value="SNase_OB-fold_sf"/>
</dbReference>
<dbReference type="PANTHER" id="PTHR12302">
    <property type="entry name" value="EBNA2 BINDING PROTEIN P100"/>
    <property type="match status" value="1"/>
</dbReference>
<dbReference type="Gene3D" id="2.40.50.90">
    <property type="match status" value="1"/>
</dbReference>
<feature type="region of interest" description="Disordered" evidence="4">
    <location>
        <begin position="27"/>
        <end position="52"/>
    </location>
</feature>
<dbReference type="InterPro" id="IPR002071">
    <property type="entry name" value="Thermonucl_AS"/>
</dbReference>
<reference evidence="7" key="1">
    <citation type="submission" date="2021-04" db="EMBL/GenBank/DDBJ databases">
        <title>Genome seq and assembly of Bacillus sp.</title>
        <authorList>
            <person name="Chhetri G."/>
        </authorList>
    </citation>
    <scope>NUCLEOTIDE SEQUENCE</scope>
    <source>
        <strain evidence="7">RG28</strain>
    </source>
</reference>
<keyword evidence="3" id="KW-0378">Hydrolase</keyword>
<dbReference type="SUPFAM" id="SSF50199">
    <property type="entry name" value="Staphylococcal nuclease"/>
    <property type="match status" value="1"/>
</dbReference>
<sequence length="278" mass="31049">MKITRNLSSIVLAIVILLSGCSSSNTTLHSSSQNIHNQTKNTSSNQQSSNTHHNNLLFDAKVERVIDGDTLKINFNGRSETVRLLLIDTPETVHPHKPVEPFGKEASNFTKQTLPSGSTIQVELGIGERDKYGRLLAYIYMNGKMINEQLLEKGLARVAYVYPPNTKHIDEFRDIQSKAQKKAIGIWSIENYVTDRGFNDHATKQSGNNKQTTSSSPNTTNTPSSNQQCKKVIKGNITSSGKKIYHVPGGQYYQITKPEQTFCTEEEAQKAGYRKSMR</sequence>
<accession>A0A940SJX1</accession>
<dbReference type="Pfam" id="PF00565">
    <property type="entry name" value="SNase"/>
    <property type="match status" value="1"/>
</dbReference>
<dbReference type="PROSITE" id="PS01284">
    <property type="entry name" value="TNASE_2"/>
    <property type="match status" value="1"/>
</dbReference>
<dbReference type="CDD" id="cd00175">
    <property type="entry name" value="SNc"/>
    <property type="match status" value="1"/>
</dbReference>